<organism evidence="2 3">
    <name type="scientific">Datura stramonium</name>
    <name type="common">Jimsonweed</name>
    <name type="synonym">Common thornapple</name>
    <dbReference type="NCBI Taxonomy" id="4076"/>
    <lineage>
        <taxon>Eukaryota</taxon>
        <taxon>Viridiplantae</taxon>
        <taxon>Streptophyta</taxon>
        <taxon>Embryophyta</taxon>
        <taxon>Tracheophyta</taxon>
        <taxon>Spermatophyta</taxon>
        <taxon>Magnoliopsida</taxon>
        <taxon>eudicotyledons</taxon>
        <taxon>Gunneridae</taxon>
        <taxon>Pentapetalae</taxon>
        <taxon>asterids</taxon>
        <taxon>lamiids</taxon>
        <taxon>Solanales</taxon>
        <taxon>Solanaceae</taxon>
        <taxon>Solanoideae</taxon>
        <taxon>Datureae</taxon>
        <taxon>Datura</taxon>
    </lineage>
</organism>
<comment type="caution">
    <text evidence="2">The sequence shown here is derived from an EMBL/GenBank/DDBJ whole genome shotgun (WGS) entry which is preliminary data.</text>
</comment>
<dbReference type="Proteomes" id="UP000823775">
    <property type="component" value="Unassembled WGS sequence"/>
</dbReference>
<sequence length="65" mass="6954">PRAGPLRHFSSPSCSIGRQYTGSGEGPIKLCKKRLLGGLPRLTQGGASSNAAFMDPEAYRERSPH</sequence>
<evidence type="ECO:0000313" key="3">
    <source>
        <dbReference type="Proteomes" id="UP000823775"/>
    </source>
</evidence>
<evidence type="ECO:0000313" key="2">
    <source>
        <dbReference type="EMBL" id="MCD7469337.1"/>
    </source>
</evidence>
<evidence type="ECO:0000256" key="1">
    <source>
        <dbReference type="SAM" id="MobiDB-lite"/>
    </source>
</evidence>
<feature type="region of interest" description="Disordered" evidence="1">
    <location>
        <begin position="1"/>
        <end position="20"/>
    </location>
</feature>
<feature type="non-terminal residue" evidence="2">
    <location>
        <position position="1"/>
    </location>
</feature>
<feature type="region of interest" description="Disordered" evidence="1">
    <location>
        <begin position="42"/>
        <end position="65"/>
    </location>
</feature>
<accession>A0ABS8TFQ3</accession>
<name>A0ABS8TFQ3_DATST</name>
<gene>
    <name evidence="2" type="ORF">HAX54_008279</name>
</gene>
<reference evidence="2 3" key="1">
    <citation type="journal article" date="2021" name="BMC Genomics">
        <title>Datura genome reveals duplications of psychoactive alkaloid biosynthetic genes and high mutation rate following tissue culture.</title>
        <authorList>
            <person name="Rajewski A."/>
            <person name="Carter-House D."/>
            <person name="Stajich J."/>
            <person name="Litt A."/>
        </authorList>
    </citation>
    <scope>NUCLEOTIDE SEQUENCE [LARGE SCALE GENOMIC DNA]</scope>
    <source>
        <strain evidence="2">AR-01</strain>
    </source>
</reference>
<keyword evidence="3" id="KW-1185">Reference proteome</keyword>
<dbReference type="EMBL" id="JACEIK010001428">
    <property type="protein sequence ID" value="MCD7469337.1"/>
    <property type="molecule type" value="Genomic_DNA"/>
</dbReference>
<proteinExistence type="predicted"/>
<feature type="compositionally biased region" description="Polar residues" evidence="1">
    <location>
        <begin position="10"/>
        <end position="20"/>
    </location>
</feature>
<protein>
    <submittedName>
        <fullName evidence="2">Uncharacterized protein</fullName>
    </submittedName>
</protein>